<protein>
    <submittedName>
        <fullName evidence="2">Uncharacterized protein</fullName>
    </submittedName>
</protein>
<name>A0A6M3KD87_9ZZZZ</name>
<dbReference type="EMBL" id="MT141575">
    <property type="protein sequence ID" value="QJA67759.1"/>
    <property type="molecule type" value="Genomic_DNA"/>
</dbReference>
<sequence length="73" mass="8494">MRARFSDAGLGLQIVLNCENDDERLLLREFIKNNDKDDMEFCIHGFGSGIDQAGWQHMNFGFREKKQCEVKKV</sequence>
<reference evidence="2" key="1">
    <citation type="submission" date="2020-03" db="EMBL/GenBank/DDBJ databases">
        <title>The deep terrestrial virosphere.</title>
        <authorList>
            <person name="Holmfeldt K."/>
            <person name="Nilsson E."/>
            <person name="Simone D."/>
            <person name="Lopez-Fernandez M."/>
            <person name="Wu X."/>
            <person name="de Brujin I."/>
            <person name="Lundin D."/>
            <person name="Andersson A."/>
            <person name="Bertilsson S."/>
            <person name="Dopson M."/>
        </authorList>
    </citation>
    <scope>NUCLEOTIDE SEQUENCE</scope>
    <source>
        <strain evidence="2">MM415A00869</strain>
        <strain evidence="1">MM415B00170</strain>
    </source>
</reference>
<dbReference type="EMBL" id="MT142384">
    <property type="protein sequence ID" value="QJA79508.1"/>
    <property type="molecule type" value="Genomic_DNA"/>
</dbReference>
<accession>A0A6M3KD87</accession>
<dbReference type="AlphaFoldDB" id="A0A6M3KD87"/>
<proteinExistence type="predicted"/>
<evidence type="ECO:0000313" key="1">
    <source>
        <dbReference type="EMBL" id="QJA67759.1"/>
    </source>
</evidence>
<organism evidence="2">
    <name type="scientific">viral metagenome</name>
    <dbReference type="NCBI Taxonomy" id="1070528"/>
    <lineage>
        <taxon>unclassified sequences</taxon>
        <taxon>metagenomes</taxon>
        <taxon>organismal metagenomes</taxon>
    </lineage>
</organism>
<gene>
    <name evidence="2" type="ORF">MM415A00869_0006</name>
    <name evidence="1" type="ORF">MM415B00170_0068</name>
</gene>
<evidence type="ECO:0000313" key="2">
    <source>
        <dbReference type="EMBL" id="QJA79508.1"/>
    </source>
</evidence>